<feature type="domain" description="Peptidase S24/S26A/S26B/S26C" evidence="5">
    <location>
        <begin position="107"/>
        <end position="227"/>
    </location>
</feature>
<dbReference type="AlphaFoldDB" id="A0A015U893"/>
<keyword evidence="3" id="KW-0804">Transcription</keyword>
<proteinExistence type="predicted"/>
<sequence length="279" mass="31866">MDKSIINSRFIESVNYLINNKISRNKAEIAESLGIGATRLSEILNNRMKAGTDLIACLCFKYDISSDWILMGKGPMFRDNKISEGPKQVHIPDTIPILSNEDFISIPLVEISVAAGCSGYDNPSYLDVIDVIKMPSTMLKNNGQYFCIRVKGESMTPTILDSSYIIARTLDRSEWGHMPDRHVYIISDRDGRAYLKRVKNRLSNSGFIVCMSDNVDKLNYPNFNLEEQEINCILHAEWALSAKMPNLNETYYDKVNQLEDKYDMLENQMKQILRAIKDK</sequence>
<dbReference type="PANTHER" id="PTHR40661:SF1">
    <property type="entry name" value="HTH CRO_C1-TYPE DOMAIN-CONTAINING PROTEIN"/>
    <property type="match status" value="1"/>
</dbReference>
<protein>
    <submittedName>
        <fullName evidence="8">Peptidase S24-like family protein</fullName>
    </submittedName>
</protein>
<dbReference type="PATRIC" id="fig|1339316.3.peg.130"/>
<feature type="coiled-coil region" evidence="4">
    <location>
        <begin position="248"/>
        <end position="275"/>
    </location>
</feature>
<dbReference type="InterPro" id="IPR036286">
    <property type="entry name" value="LexA/Signal_pep-like_sf"/>
</dbReference>
<name>A0A015U893_BACFG</name>
<dbReference type="InterPro" id="IPR010982">
    <property type="entry name" value="Lambda_DNA-bd_dom_sf"/>
</dbReference>
<dbReference type="PANTHER" id="PTHR40661">
    <property type="match status" value="1"/>
</dbReference>
<keyword evidence="4" id="KW-0175">Coiled coil</keyword>
<evidence type="ECO:0000313" key="8">
    <source>
        <dbReference type="EMBL" id="EXY93064.1"/>
    </source>
</evidence>
<dbReference type="SUPFAM" id="SSF51306">
    <property type="entry name" value="LexA/Signal peptidase"/>
    <property type="match status" value="1"/>
</dbReference>
<dbReference type="EMBL" id="JGDB01000008">
    <property type="protein sequence ID" value="EXY93053.1"/>
    <property type="molecule type" value="Genomic_DNA"/>
</dbReference>
<evidence type="ECO:0000256" key="2">
    <source>
        <dbReference type="ARBA" id="ARBA00023125"/>
    </source>
</evidence>
<accession>A0A015U893</accession>
<evidence type="ECO:0000259" key="5">
    <source>
        <dbReference type="Pfam" id="PF00717"/>
    </source>
</evidence>
<dbReference type="Pfam" id="PF00717">
    <property type="entry name" value="Peptidase_S24"/>
    <property type="match status" value="1"/>
</dbReference>
<reference evidence="8 9" key="1">
    <citation type="submission" date="2014-02" db="EMBL/GenBank/DDBJ databases">
        <authorList>
            <person name="Sears C."/>
            <person name="Carroll K."/>
            <person name="Sack B.R."/>
            <person name="Qadri F."/>
            <person name="Myers L.L."/>
            <person name="Chung G.-T."/>
            <person name="Escheverria P."/>
            <person name="Fraser C.M."/>
            <person name="Sadzewicz L."/>
            <person name="Shefchek K.A."/>
            <person name="Tallon L."/>
            <person name="Das S.P."/>
            <person name="Daugherty S."/>
            <person name="Mongodin E.F."/>
        </authorList>
    </citation>
    <scope>NUCLEOTIDE SEQUENCE [LARGE SCALE GENOMIC DNA]</scope>
    <source>
        <strain evidence="8">3998T</strain>
        <strain evidence="9">3998T(B)3</strain>
    </source>
</reference>
<organism evidence="8 9">
    <name type="scientific">Bacteroides fragilis str. 3998T(B)3</name>
    <dbReference type="NCBI Taxonomy" id="1339316"/>
    <lineage>
        <taxon>Bacteria</taxon>
        <taxon>Pseudomonadati</taxon>
        <taxon>Bacteroidota</taxon>
        <taxon>Bacteroidia</taxon>
        <taxon>Bacteroidales</taxon>
        <taxon>Bacteroidaceae</taxon>
        <taxon>Bacteroides</taxon>
    </lineage>
</organism>
<gene>
    <name evidence="8" type="ORF">M125_0128</name>
    <name evidence="7" type="ORF">M125_0220</name>
    <name evidence="6" type="ORF">M125_0307</name>
</gene>
<evidence type="ECO:0000313" key="7">
    <source>
        <dbReference type="EMBL" id="EXY93053.1"/>
    </source>
</evidence>
<dbReference type="SUPFAM" id="SSF47413">
    <property type="entry name" value="lambda repressor-like DNA-binding domains"/>
    <property type="match status" value="1"/>
</dbReference>
<evidence type="ECO:0000313" key="6">
    <source>
        <dbReference type="EMBL" id="EXY92937.1"/>
    </source>
</evidence>
<dbReference type="Proteomes" id="UP000020773">
    <property type="component" value="Unassembled WGS sequence"/>
</dbReference>
<evidence type="ECO:0000256" key="3">
    <source>
        <dbReference type="ARBA" id="ARBA00023163"/>
    </source>
</evidence>
<dbReference type="EMBL" id="JGDB01000009">
    <property type="protein sequence ID" value="EXY92937.1"/>
    <property type="molecule type" value="Genomic_DNA"/>
</dbReference>
<dbReference type="Gene3D" id="1.10.260.40">
    <property type="entry name" value="lambda repressor-like DNA-binding domains"/>
    <property type="match status" value="1"/>
</dbReference>
<evidence type="ECO:0000256" key="4">
    <source>
        <dbReference type="SAM" id="Coils"/>
    </source>
</evidence>
<dbReference type="EMBL" id="JGDB01000006">
    <property type="protein sequence ID" value="EXY93064.1"/>
    <property type="molecule type" value="Genomic_DNA"/>
</dbReference>
<keyword evidence="2" id="KW-0238">DNA-binding</keyword>
<dbReference type="GO" id="GO:0003677">
    <property type="term" value="F:DNA binding"/>
    <property type="evidence" value="ECO:0007669"/>
    <property type="project" value="UniProtKB-KW"/>
</dbReference>
<dbReference type="RefSeq" id="WP_005776960.1">
    <property type="nucleotide sequence ID" value="NZ_JGDB01000006.1"/>
</dbReference>
<keyword evidence="1" id="KW-0805">Transcription regulation</keyword>
<evidence type="ECO:0000256" key="1">
    <source>
        <dbReference type="ARBA" id="ARBA00023015"/>
    </source>
</evidence>
<evidence type="ECO:0000313" key="9">
    <source>
        <dbReference type="Proteomes" id="UP000020773"/>
    </source>
</evidence>
<dbReference type="CDD" id="cd06462">
    <property type="entry name" value="Peptidase_S24_S26"/>
    <property type="match status" value="1"/>
</dbReference>
<dbReference type="Gene3D" id="2.10.109.10">
    <property type="entry name" value="Umud Fragment, subunit A"/>
    <property type="match status" value="1"/>
</dbReference>
<dbReference type="InterPro" id="IPR015927">
    <property type="entry name" value="Peptidase_S24_S26A/B/C"/>
</dbReference>
<comment type="caution">
    <text evidence="8">The sequence shown here is derived from an EMBL/GenBank/DDBJ whole genome shotgun (WGS) entry which is preliminary data.</text>
</comment>